<dbReference type="InterPro" id="IPR023173">
    <property type="entry name" value="NADPH_Cyt_P450_Rdtase_alpha"/>
</dbReference>
<feature type="region of interest" description="Disordered" evidence="18">
    <location>
        <begin position="1425"/>
        <end position="1480"/>
    </location>
</feature>
<proteinExistence type="inferred from homology"/>
<dbReference type="InterPro" id="IPR036396">
    <property type="entry name" value="Cyt_P450_sf"/>
</dbReference>
<dbReference type="InterPro" id="IPR017972">
    <property type="entry name" value="Cyt_P450_CS"/>
</dbReference>
<dbReference type="PROSITE" id="PS51384">
    <property type="entry name" value="FAD_FR"/>
    <property type="match status" value="1"/>
</dbReference>
<keyword evidence="14" id="KW-0408">Iron</keyword>
<keyword evidence="9" id="KW-0479">Metal-binding</keyword>
<dbReference type="eggNOG" id="KOG1158">
    <property type="taxonomic scope" value="Eukaryota"/>
</dbReference>
<dbReference type="GO" id="GO:0020037">
    <property type="term" value="F:heme binding"/>
    <property type="evidence" value="ECO:0007669"/>
    <property type="project" value="InterPro"/>
</dbReference>
<name>K1WNN5_MARBU</name>
<keyword evidence="22" id="KW-1185">Reference proteome</keyword>
<dbReference type="SUPFAM" id="SSF52343">
    <property type="entry name" value="Ferredoxin reductase-like, C-terminal NADP-linked domain"/>
    <property type="match status" value="1"/>
</dbReference>
<dbReference type="InterPro" id="IPR017938">
    <property type="entry name" value="Riboflavin_synthase-like_b-brl"/>
</dbReference>
<evidence type="ECO:0000256" key="16">
    <source>
        <dbReference type="ARBA" id="ARBA00047827"/>
    </source>
</evidence>
<dbReference type="PANTHER" id="PTHR19384">
    <property type="entry name" value="NITRIC OXIDE SYNTHASE-RELATED"/>
    <property type="match status" value="1"/>
</dbReference>
<dbReference type="CDD" id="cd06206">
    <property type="entry name" value="bifunctional_CYPOR"/>
    <property type="match status" value="1"/>
</dbReference>
<dbReference type="PROSITE" id="PS00086">
    <property type="entry name" value="CYTOCHROME_P450"/>
    <property type="match status" value="1"/>
</dbReference>
<evidence type="ECO:0000256" key="17">
    <source>
        <dbReference type="ARBA" id="ARBA00049342"/>
    </source>
</evidence>
<evidence type="ECO:0000313" key="21">
    <source>
        <dbReference type="EMBL" id="EKD13967.1"/>
    </source>
</evidence>
<comment type="similarity">
    <text evidence="4">In the N-terminal section; belongs to the cytochrome P450 family.</text>
</comment>
<evidence type="ECO:0000313" key="22">
    <source>
        <dbReference type="Proteomes" id="UP000006753"/>
    </source>
</evidence>
<dbReference type="KEGG" id="mbe:MBM_08168"/>
<dbReference type="Pfam" id="PF00258">
    <property type="entry name" value="Flavodoxin_1"/>
    <property type="match status" value="1"/>
</dbReference>
<dbReference type="Pfam" id="PF00667">
    <property type="entry name" value="FAD_binding_1"/>
    <property type="match status" value="1"/>
</dbReference>
<reference evidence="21 22" key="1">
    <citation type="journal article" date="2012" name="BMC Genomics">
        <title>Sequencing the genome of Marssonina brunnea reveals fungus-poplar co-evolution.</title>
        <authorList>
            <person name="Zhu S."/>
            <person name="Cao Y.-Z."/>
            <person name="Jiang C."/>
            <person name="Tan B.-Y."/>
            <person name="Wang Z."/>
            <person name="Feng S."/>
            <person name="Zhang L."/>
            <person name="Su X.-H."/>
            <person name="Brejova B."/>
            <person name="Vinar T."/>
            <person name="Xu M."/>
            <person name="Wang M.-X."/>
            <person name="Zhang S.-G."/>
            <person name="Huang M.-R."/>
            <person name="Wu R."/>
            <person name="Zhou Y."/>
        </authorList>
    </citation>
    <scope>NUCLEOTIDE SEQUENCE [LARGE SCALE GENOMIC DNA]</scope>
    <source>
        <strain evidence="21 22">MB_m1</strain>
    </source>
</reference>
<evidence type="ECO:0000256" key="4">
    <source>
        <dbReference type="ARBA" id="ARBA00010018"/>
    </source>
</evidence>
<evidence type="ECO:0000256" key="2">
    <source>
        <dbReference type="ARBA" id="ARBA00001971"/>
    </source>
</evidence>
<dbReference type="PRINTS" id="PR00369">
    <property type="entry name" value="FLAVODOXIN"/>
</dbReference>
<organism evidence="21 22">
    <name type="scientific">Marssonina brunnea f. sp. multigermtubi (strain MB_m1)</name>
    <name type="common">Marssonina leaf spot fungus</name>
    <dbReference type="NCBI Taxonomy" id="1072389"/>
    <lineage>
        <taxon>Eukaryota</taxon>
        <taxon>Fungi</taxon>
        <taxon>Dikarya</taxon>
        <taxon>Ascomycota</taxon>
        <taxon>Pezizomycotina</taxon>
        <taxon>Leotiomycetes</taxon>
        <taxon>Helotiales</taxon>
        <taxon>Drepanopezizaceae</taxon>
        <taxon>Drepanopeziza</taxon>
    </lineage>
</organism>
<dbReference type="InterPro" id="IPR039261">
    <property type="entry name" value="FNR_nucleotide-bd"/>
</dbReference>
<dbReference type="Pfam" id="PF00067">
    <property type="entry name" value="p450"/>
    <property type="match status" value="1"/>
</dbReference>
<dbReference type="FunFam" id="2.40.30.10:FF:000198">
    <property type="entry name" value="Bifunctional cytochrome P450/NADPH--P450 reductase"/>
    <property type="match status" value="1"/>
</dbReference>
<evidence type="ECO:0000256" key="9">
    <source>
        <dbReference type="ARBA" id="ARBA00022723"/>
    </source>
</evidence>
<feature type="region of interest" description="Disordered" evidence="18">
    <location>
        <begin position="1694"/>
        <end position="1713"/>
    </location>
</feature>
<dbReference type="SUPFAM" id="SSF52218">
    <property type="entry name" value="Flavoproteins"/>
    <property type="match status" value="1"/>
</dbReference>
<evidence type="ECO:0000256" key="3">
    <source>
        <dbReference type="ARBA" id="ARBA00001974"/>
    </source>
</evidence>
<feature type="compositionally biased region" description="Low complexity" evidence="18">
    <location>
        <begin position="1346"/>
        <end position="1355"/>
    </location>
</feature>
<dbReference type="InterPro" id="IPR029039">
    <property type="entry name" value="Flavoprotein-like_sf"/>
</dbReference>
<gene>
    <name evidence="21" type="ORF">MBM_08168</name>
</gene>
<dbReference type="Gene3D" id="1.10.630.10">
    <property type="entry name" value="Cytochrome P450"/>
    <property type="match status" value="1"/>
</dbReference>
<dbReference type="EMBL" id="JH921448">
    <property type="protein sequence ID" value="EKD13967.1"/>
    <property type="molecule type" value="Genomic_DNA"/>
</dbReference>
<evidence type="ECO:0000256" key="5">
    <source>
        <dbReference type="ARBA" id="ARBA00022448"/>
    </source>
</evidence>
<keyword evidence="6" id="KW-0349">Heme</keyword>
<dbReference type="SUPFAM" id="SSF48264">
    <property type="entry name" value="Cytochrome P450"/>
    <property type="match status" value="1"/>
</dbReference>
<feature type="compositionally biased region" description="Low complexity" evidence="18">
    <location>
        <begin position="1363"/>
        <end position="1380"/>
    </location>
</feature>
<keyword evidence="15" id="KW-0503">Monooxygenase</keyword>
<feature type="compositionally biased region" description="Basic and acidic residues" evidence="18">
    <location>
        <begin position="1304"/>
        <end position="1316"/>
    </location>
</feature>
<dbReference type="GO" id="GO:0003958">
    <property type="term" value="F:NADPH-hemoprotein reductase activity"/>
    <property type="evidence" value="ECO:0007669"/>
    <property type="project" value="UniProtKB-EC"/>
</dbReference>
<keyword evidence="10" id="KW-0274">FAD</keyword>
<dbReference type="GO" id="GO:0016712">
    <property type="term" value="F:oxidoreductase activity, acting on paired donors, with incorporation or reduction of molecular oxygen, reduced flavin or flavoprotein as one donor, and incorporation of one atom of oxygen"/>
    <property type="evidence" value="ECO:0007669"/>
    <property type="project" value="UniProtKB-EC"/>
</dbReference>
<comment type="cofactor">
    <cofactor evidence="3">
        <name>FAD</name>
        <dbReference type="ChEBI" id="CHEBI:57692"/>
    </cofactor>
</comment>
<feature type="region of interest" description="Disordered" evidence="18">
    <location>
        <begin position="1304"/>
        <end position="1392"/>
    </location>
</feature>
<dbReference type="InterPro" id="IPR001709">
    <property type="entry name" value="Flavoprot_Pyr_Nucl_cyt_Rdtase"/>
</dbReference>
<dbReference type="GO" id="GO:0005829">
    <property type="term" value="C:cytosol"/>
    <property type="evidence" value="ECO:0007669"/>
    <property type="project" value="TreeGrafter"/>
</dbReference>
<feature type="region of interest" description="Disordered" evidence="18">
    <location>
        <begin position="1722"/>
        <end position="1778"/>
    </location>
</feature>
<dbReference type="Proteomes" id="UP000006753">
    <property type="component" value="Unassembled WGS sequence"/>
</dbReference>
<evidence type="ECO:0000256" key="13">
    <source>
        <dbReference type="ARBA" id="ARBA00023002"/>
    </source>
</evidence>
<dbReference type="GeneID" id="18764103"/>
<evidence type="ECO:0000256" key="15">
    <source>
        <dbReference type="ARBA" id="ARBA00023033"/>
    </source>
</evidence>
<evidence type="ECO:0000256" key="18">
    <source>
        <dbReference type="SAM" id="MobiDB-lite"/>
    </source>
</evidence>
<dbReference type="InterPro" id="IPR001433">
    <property type="entry name" value="OxRdtase_FAD/NAD-bd"/>
</dbReference>
<accession>K1WNN5</accession>
<evidence type="ECO:0000256" key="12">
    <source>
        <dbReference type="ARBA" id="ARBA00022982"/>
    </source>
</evidence>
<feature type="compositionally biased region" description="Acidic residues" evidence="18">
    <location>
        <begin position="1725"/>
        <end position="1752"/>
    </location>
</feature>
<dbReference type="Gene3D" id="3.40.50.80">
    <property type="entry name" value="Nucleotide-binding domain of ferredoxin-NADP reductase (FNR) module"/>
    <property type="match status" value="1"/>
</dbReference>
<dbReference type="PANTHER" id="PTHR19384:SF127">
    <property type="entry name" value="BIFUNCTIONAL CYTOCHROME P450_NADPH--P450 REDUCTASE"/>
    <property type="match status" value="1"/>
</dbReference>
<dbReference type="eggNOG" id="KOG0157">
    <property type="taxonomic scope" value="Eukaryota"/>
</dbReference>
<keyword evidence="13" id="KW-0560">Oxidoreductase</keyword>
<protein>
    <recommendedName>
        <fullName evidence="23">Cytochrome P450</fullName>
    </recommendedName>
</protein>
<evidence type="ECO:0000256" key="1">
    <source>
        <dbReference type="ARBA" id="ARBA00001917"/>
    </source>
</evidence>
<evidence type="ECO:0000256" key="6">
    <source>
        <dbReference type="ARBA" id="ARBA00022617"/>
    </source>
</evidence>
<evidence type="ECO:0000256" key="11">
    <source>
        <dbReference type="ARBA" id="ARBA00022857"/>
    </source>
</evidence>
<comment type="cofactor">
    <cofactor evidence="2">
        <name>heme</name>
        <dbReference type="ChEBI" id="CHEBI:30413"/>
    </cofactor>
</comment>
<comment type="cofactor">
    <cofactor evidence="1">
        <name>FMN</name>
        <dbReference type="ChEBI" id="CHEBI:58210"/>
    </cofactor>
</comment>
<keyword evidence="7" id="KW-0285">Flavoprotein</keyword>
<dbReference type="HOGENOM" id="CLU_238419_0_0_1"/>
<evidence type="ECO:0000259" key="20">
    <source>
        <dbReference type="PROSITE" id="PS51384"/>
    </source>
</evidence>
<dbReference type="Gene3D" id="1.20.990.10">
    <property type="entry name" value="NADPH-cytochrome p450 Reductase, Chain A, domain 3"/>
    <property type="match status" value="1"/>
</dbReference>
<feature type="domain" description="Flavodoxin-like" evidence="19">
    <location>
        <begin position="493"/>
        <end position="634"/>
    </location>
</feature>
<feature type="region of interest" description="Disordered" evidence="18">
    <location>
        <begin position="1240"/>
        <end position="1271"/>
    </location>
</feature>
<dbReference type="InParanoid" id="K1WNN5"/>
<dbReference type="GO" id="GO:0050660">
    <property type="term" value="F:flavin adenine dinucleotide binding"/>
    <property type="evidence" value="ECO:0007669"/>
    <property type="project" value="TreeGrafter"/>
</dbReference>
<evidence type="ECO:0000256" key="10">
    <source>
        <dbReference type="ARBA" id="ARBA00022827"/>
    </source>
</evidence>
<dbReference type="OrthoDB" id="1470350at2759"/>
<dbReference type="Gene3D" id="2.40.30.10">
    <property type="entry name" value="Translation factors"/>
    <property type="match status" value="1"/>
</dbReference>
<feature type="domain" description="FAD-binding FR-type" evidence="20">
    <location>
        <begin position="665"/>
        <end position="895"/>
    </location>
</feature>
<dbReference type="CDD" id="cd11068">
    <property type="entry name" value="CYP120A1"/>
    <property type="match status" value="1"/>
</dbReference>
<dbReference type="PRINTS" id="PR00371">
    <property type="entry name" value="FPNCR"/>
</dbReference>
<keyword evidence="11" id="KW-0521">NADP</keyword>
<dbReference type="Gene3D" id="3.40.50.360">
    <property type="match status" value="1"/>
</dbReference>
<feature type="compositionally biased region" description="Polar residues" evidence="18">
    <location>
        <begin position="1241"/>
        <end position="1255"/>
    </location>
</feature>
<feature type="region of interest" description="Disordered" evidence="18">
    <location>
        <begin position="236"/>
        <end position="256"/>
    </location>
</feature>
<keyword evidence="12" id="KW-0249">Electron transport</keyword>
<dbReference type="InterPro" id="IPR017927">
    <property type="entry name" value="FAD-bd_FR_type"/>
</dbReference>
<dbReference type="InterPro" id="IPR008254">
    <property type="entry name" value="Flavodoxin/NO_synth"/>
</dbReference>
<evidence type="ECO:0000256" key="14">
    <source>
        <dbReference type="ARBA" id="ARBA00023004"/>
    </source>
</evidence>
<evidence type="ECO:0008006" key="23">
    <source>
        <dbReference type="Google" id="ProtNLM"/>
    </source>
</evidence>
<comment type="catalytic activity">
    <reaction evidence="16">
        <text>an organic molecule + reduced [NADPH--hemoprotein reductase] + O2 = an alcohol + oxidized [NADPH--hemoprotein reductase] + H2O + H(+)</text>
        <dbReference type="Rhea" id="RHEA:17149"/>
        <dbReference type="Rhea" id="RHEA-COMP:11964"/>
        <dbReference type="Rhea" id="RHEA-COMP:11965"/>
        <dbReference type="ChEBI" id="CHEBI:15377"/>
        <dbReference type="ChEBI" id="CHEBI:15378"/>
        <dbReference type="ChEBI" id="CHEBI:15379"/>
        <dbReference type="ChEBI" id="CHEBI:30879"/>
        <dbReference type="ChEBI" id="CHEBI:57618"/>
        <dbReference type="ChEBI" id="CHEBI:58210"/>
        <dbReference type="ChEBI" id="CHEBI:142491"/>
        <dbReference type="EC" id="1.14.14.1"/>
    </reaction>
</comment>
<dbReference type="PROSITE" id="PS50902">
    <property type="entry name" value="FLAVODOXIN_LIKE"/>
    <property type="match status" value="1"/>
</dbReference>
<keyword evidence="8" id="KW-0288">FMN</keyword>
<dbReference type="SUPFAM" id="SSF63380">
    <property type="entry name" value="Riboflavin synthase domain-like"/>
    <property type="match status" value="1"/>
</dbReference>
<evidence type="ECO:0000256" key="8">
    <source>
        <dbReference type="ARBA" id="ARBA00022643"/>
    </source>
</evidence>
<keyword evidence="5" id="KW-0813">Transport</keyword>
<feature type="compositionally biased region" description="Basic and acidic residues" evidence="18">
    <location>
        <begin position="245"/>
        <end position="256"/>
    </location>
</feature>
<dbReference type="FunFam" id="1.10.630.10:FF:000040">
    <property type="entry name" value="Bifunctional cytochrome P450/NADPH--P450 reductase"/>
    <property type="match status" value="1"/>
</dbReference>
<comment type="catalytic activity">
    <reaction evidence="17">
        <text>2 oxidized [cytochrome P450] + NADPH = 2 reduced [cytochrome P450] + NADP(+) + H(+)</text>
        <dbReference type="Rhea" id="RHEA:24040"/>
        <dbReference type="Rhea" id="RHEA-COMP:14627"/>
        <dbReference type="Rhea" id="RHEA-COMP:14628"/>
        <dbReference type="ChEBI" id="CHEBI:15378"/>
        <dbReference type="ChEBI" id="CHEBI:55376"/>
        <dbReference type="ChEBI" id="CHEBI:57783"/>
        <dbReference type="ChEBI" id="CHEBI:58349"/>
        <dbReference type="ChEBI" id="CHEBI:60344"/>
        <dbReference type="EC" id="1.6.2.4"/>
    </reaction>
</comment>
<dbReference type="GO" id="GO:0005506">
    <property type="term" value="F:iron ion binding"/>
    <property type="evidence" value="ECO:0007669"/>
    <property type="project" value="InterPro"/>
</dbReference>
<dbReference type="Pfam" id="PF00175">
    <property type="entry name" value="NAD_binding_1"/>
    <property type="match status" value="1"/>
</dbReference>
<dbReference type="InterPro" id="IPR003097">
    <property type="entry name" value="CysJ-like_FAD-binding"/>
</dbReference>
<sequence length="1787" mass="196848">MTTPIPGPPGLPFVGNINDLDPEGSIASLSRLAETYGKPPRSIFKLTLGGNERLFISTHELMDEVCDEKRFTKMVSGALEQVRNGVSDGLFTAHTHEHNWEVAHRVLMPAFGPINIRSMFDEMHDVASQLVVKWARFGPRQRINVTDDFTRLTLDSIALCAMDTRFNSFYHEELNPFVDAMLGLLQESEARSRRPAVANFFYRSAQQKYDADIALLKSVAAEVVKERRSAPNDKKDLLNTMINGRDPKTGEGLTEERHETTSGLISFLFYFLVKNPAVYQTAQRQVDEVIGRGPITVDHMSKLPYIEACLRETLRLTPTAPAFTLQARTDTPDEHLILGGKYEIKKGQSIVALLGKIHTDPAVFGEDAQSFKPERMLAEEFSKLPKNAWKPFGNGLRSCIGRPFAWQEVILTTAMLLQTFNFRFEDPSYQLAIKQTLTLKPKDLFMHASLREHIDAMHIEKMLHVQSSMQSLSTEKNVKMHQASAAARPKKPMSILYGSNAGTCEALAQSLARAASGRGYAAQVEPLDSAVDRVPKAQPVVLISSSYEGQPPDNAAHFFEWLQSLEGNDKLKGVKYAVFGCGNHDWVSTFHRVPKLLNSGFEENGASKITEMGLGDVAAGDIFNDFDKWQDEYLWSALGGDAEAEEETSLELEIDTGNRSSRLRQDVKEAVVLSNEILTKPGVPEKRHITLNLPTGMTYKAGDYIAVLPMNNASTVRRVLKWAHLPWDTMLTIKSGASTTLPTGHPISAMDVLTMYVELSQPATRKNIARIAASSPDEAVRAKILDLAAKDFEEEILNKRKSPLDILEEYPSAVLPLGDFLAMLPPMRIRQYSISSSPLADPTIATLTWAVLDTPSKAAGGKRFLGVASNYMSGLEEGDRIHVAVKPSHGLFHPPADLEGTPVIMFCAGTGLAPFRGFVQERAIQFQGGRKLAPAYLFIGCAHPEKDCLFSEELRHWEEAGVVKTFYAYSQCSESSKGCRYVQDRLWEERVEMVKAFEEGAKLFVCGSSRVGEGVAAMTKKIYMEAAEALGKPKTDEEVEQWWAGIKGERSRREAFHAENSIYYYHRISNHIRTQIDNHAGVYRYPRIHASPTTTAVHDRSPRGRRGYIMSSGRGDNHGHGRDLKIKASLEAISLARATTDGLSWSRRPPRRLSRARSGPLQRMRSCSRCVRISWRASNMIPWLWSHGRLSGRPSPPGWGTSGTVDRRRPVLIAGAESRGLRRGLFLRRMLLACEMDKGQHQLSSNTSPGSNFNESLDAPTPTGSLKRKPSRLDCRESTLSICEDNIGVQARDDHPSKRIRLEPEYARHCSGEARTHVSSSSARMLPIQSDRPEDGEFGQSIGSPTDASRNSSRADSSESRETAATSTSSHGTVVSSFSAADKPGGSALPIPDQALSSEEITSEKEPDLQHSMVNELPSFQAPVSGALGHPVNTGPRLLSNTSIPTVMSAGPSVNPPPLSQTSGPSLASESTPGSEREVISRKANTYQAQIDSLNRDVTARLQNICHIDQRVEAITKKQRDLHHERDELIRQTIMEIEASKDVELEAMERSSDELKKRKKSFGHIQALINGMTSRIESNASAETAAQVKPFPRRGPLRVVVLDPHGTRDVDAGIGQLLLGRVHRVSHSRRRQPQLAGPLAGRDPTHARRGEEAALALRAAGQVRHDVVPVVVGRALLAPGPACGGAATGGEENLEGGYVGGHDGDLELDAGDDDDLAEGVREVGELLELEEDSEAQDGDDDDDAAQGDDGEELQPLAQGELDHPEGLDREDEDHDVHEDVLAVFKNR</sequence>
<dbReference type="STRING" id="1072389.K1WNN5"/>
<dbReference type="InterPro" id="IPR001128">
    <property type="entry name" value="Cyt_P450"/>
</dbReference>
<dbReference type="GO" id="GO:0010181">
    <property type="term" value="F:FMN binding"/>
    <property type="evidence" value="ECO:0007669"/>
    <property type="project" value="InterPro"/>
</dbReference>
<feature type="compositionally biased region" description="Polar residues" evidence="18">
    <location>
        <begin position="1460"/>
        <end position="1474"/>
    </location>
</feature>
<dbReference type="InterPro" id="IPR001094">
    <property type="entry name" value="Flavdoxin-like"/>
</dbReference>
<evidence type="ECO:0000256" key="7">
    <source>
        <dbReference type="ARBA" id="ARBA00022630"/>
    </source>
</evidence>
<evidence type="ECO:0000259" key="19">
    <source>
        <dbReference type="PROSITE" id="PS50902"/>
    </source>
</evidence>